<dbReference type="EMBL" id="CAXAJV020001288">
    <property type="protein sequence ID" value="CAL7938313.1"/>
    <property type="molecule type" value="Genomic_DNA"/>
</dbReference>
<dbReference type="Proteomes" id="UP001642520">
    <property type="component" value="Unassembled WGS sequence"/>
</dbReference>
<organism evidence="1 2">
    <name type="scientific">Xylocopa violacea</name>
    <name type="common">Violet carpenter bee</name>
    <name type="synonym">Apis violacea</name>
    <dbReference type="NCBI Taxonomy" id="135666"/>
    <lineage>
        <taxon>Eukaryota</taxon>
        <taxon>Metazoa</taxon>
        <taxon>Ecdysozoa</taxon>
        <taxon>Arthropoda</taxon>
        <taxon>Hexapoda</taxon>
        <taxon>Insecta</taxon>
        <taxon>Pterygota</taxon>
        <taxon>Neoptera</taxon>
        <taxon>Endopterygota</taxon>
        <taxon>Hymenoptera</taxon>
        <taxon>Apocrita</taxon>
        <taxon>Aculeata</taxon>
        <taxon>Apoidea</taxon>
        <taxon>Anthophila</taxon>
        <taxon>Apidae</taxon>
        <taxon>Xylocopa</taxon>
        <taxon>Xylocopa</taxon>
    </lineage>
</organism>
<evidence type="ECO:0000313" key="1">
    <source>
        <dbReference type="EMBL" id="CAL7938313.1"/>
    </source>
</evidence>
<evidence type="ECO:0000313" key="2">
    <source>
        <dbReference type="Proteomes" id="UP001642520"/>
    </source>
</evidence>
<sequence length="135" mass="15454">MSDKECEKDINKKFEDLLFAEENARSVGYEEGFEVGKRQLVDGYHLGYHRASLLAAQLGYYCGILEQYLNANECNSEKGVNIAKELLQDIHNFPICNDETVDILKTVDDIKFKYAKFCSITKISSSYPEADKFDF</sequence>
<keyword evidence="2" id="KW-1185">Reference proteome</keyword>
<protein>
    <recommendedName>
        <fullName evidence="3">Oral cancer-overexpressed protein 1</fullName>
    </recommendedName>
</protein>
<accession>A0ABP1NEX6</accession>
<gene>
    <name evidence="1" type="ORF">XYLVIOL_LOCUS3207</name>
</gene>
<reference evidence="1 2" key="1">
    <citation type="submission" date="2024-08" db="EMBL/GenBank/DDBJ databases">
        <authorList>
            <person name="Will J Nash"/>
            <person name="Angela Man"/>
            <person name="Seanna McTaggart"/>
            <person name="Kendall Baker"/>
            <person name="Tom Barker"/>
            <person name="Leah Catchpole"/>
            <person name="Alex Durrant"/>
            <person name="Karim Gharbi"/>
            <person name="Naomi Irish"/>
            <person name="Gemy Kaithakottil"/>
            <person name="Debby Ku"/>
            <person name="Aaliyah Providence"/>
            <person name="Felix Shaw"/>
            <person name="David Swarbreck"/>
            <person name="Chris Watkins"/>
            <person name="Ann M. McCartney"/>
            <person name="Giulio Formenti"/>
            <person name="Alice Mouton"/>
            <person name="Noel Vella"/>
            <person name="Bjorn M von Reumont"/>
            <person name="Adriana Vella"/>
            <person name="Wilfried Haerty"/>
        </authorList>
    </citation>
    <scope>NUCLEOTIDE SEQUENCE [LARGE SCALE GENOMIC DNA]</scope>
</reference>
<proteinExistence type="predicted"/>
<evidence type="ECO:0008006" key="3">
    <source>
        <dbReference type="Google" id="ProtNLM"/>
    </source>
</evidence>
<comment type="caution">
    <text evidence="1">The sequence shown here is derived from an EMBL/GenBank/DDBJ whole genome shotgun (WGS) entry which is preliminary data.</text>
</comment>
<name>A0ABP1NEX6_XYLVO</name>